<feature type="transmembrane region" description="Helical" evidence="1">
    <location>
        <begin position="67"/>
        <end position="88"/>
    </location>
</feature>
<dbReference type="Proteomes" id="UP000035034">
    <property type="component" value="Unassembled WGS sequence"/>
</dbReference>
<organism evidence="2 3">
    <name type="scientific">Gordonia effusa NBRC 100432</name>
    <dbReference type="NCBI Taxonomy" id="1077974"/>
    <lineage>
        <taxon>Bacteria</taxon>
        <taxon>Bacillati</taxon>
        <taxon>Actinomycetota</taxon>
        <taxon>Actinomycetes</taxon>
        <taxon>Mycobacteriales</taxon>
        <taxon>Gordoniaceae</taxon>
        <taxon>Gordonia</taxon>
    </lineage>
</organism>
<reference evidence="2 3" key="1">
    <citation type="submission" date="2011-12" db="EMBL/GenBank/DDBJ databases">
        <title>Whole genome shotgun sequence of Gordonia effusa NBRC 100432.</title>
        <authorList>
            <person name="Yoshida I."/>
            <person name="Takarada H."/>
            <person name="Hosoyama A."/>
            <person name="Tsuchikane K."/>
            <person name="Katsumata H."/>
            <person name="Yamazaki S."/>
            <person name="Fujita N."/>
        </authorList>
    </citation>
    <scope>NUCLEOTIDE SEQUENCE [LARGE SCALE GENOMIC DNA]</scope>
    <source>
        <strain evidence="2 3">NBRC 100432</strain>
    </source>
</reference>
<sequence length="287" mass="29862">MAAPYRPKALVVANKAAAPAMLGLRPLEYLGHGAQFTYVALRSIPLALRHYPQQCLRIFNEMAWGRGAVIVGGGTVAVLVVLGLAIGASLGIEAYAALDLVGMGSLTGVISSFGNTRELAPLAAALGFACQAGCRMTAEIGAMRINEEIDAIETLAIRSIPFVVTTRVIGGLAAIVPAYLITLILSYVAAGSVSLLLHGEASGTYYHYFDQFISGWDIFASVIKVVVFATAVLLIHGYQGFFASGGPAGVGIASGRAIRASLVAVAALNMVMTMVLWGISPTIEFTG</sequence>
<dbReference type="PANTHER" id="PTHR30188:SF13">
    <property type="entry name" value="CONSERVED HYPOTHETICAL INTEGRAL MEMBRANE PROTEIN YRBE3B"/>
    <property type="match status" value="1"/>
</dbReference>
<dbReference type="EMBL" id="BAEH01000095">
    <property type="protein sequence ID" value="GAB19809.1"/>
    <property type="molecule type" value="Genomic_DNA"/>
</dbReference>
<dbReference type="AlphaFoldDB" id="H0R408"/>
<feature type="transmembrane region" description="Helical" evidence="1">
    <location>
        <begin position="257"/>
        <end position="279"/>
    </location>
</feature>
<keyword evidence="1" id="KW-0472">Membrane</keyword>
<dbReference type="OrthoDB" id="3745645at2"/>
<keyword evidence="1" id="KW-1133">Transmembrane helix</keyword>
<dbReference type="GO" id="GO:0043190">
    <property type="term" value="C:ATP-binding cassette (ABC) transporter complex"/>
    <property type="evidence" value="ECO:0007669"/>
    <property type="project" value="InterPro"/>
</dbReference>
<feature type="transmembrane region" description="Helical" evidence="1">
    <location>
        <begin position="218"/>
        <end position="236"/>
    </location>
</feature>
<accession>H0R408</accession>
<feature type="transmembrane region" description="Helical" evidence="1">
    <location>
        <begin position="168"/>
        <end position="198"/>
    </location>
</feature>
<name>H0R408_9ACTN</name>
<dbReference type="GO" id="GO:0005548">
    <property type="term" value="F:phospholipid transporter activity"/>
    <property type="evidence" value="ECO:0007669"/>
    <property type="project" value="TreeGrafter"/>
</dbReference>
<comment type="caution">
    <text evidence="2">The sequence shown here is derived from an EMBL/GenBank/DDBJ whole genome shotgun (WGS) entry which is preliminary data.</text>
</comment>
<evidence type="ECO:0000256" key="1">
    <source>
        <dbReference type="SAM" id="Phobius"/>
    </source>
</evidence>
<dbReference type="InterPro" id="IPR030802">
    <property type="entry name" value="Permease_MalE"/>
</dbReference>
<dbReference type="RefSeq" id="WP_007319144.1">
    <property type="nucleotide sequence ID" value="NZ_BAEH01000095.1"/>
</dbReference>
<evidence type="ECO:0000313" key="2">
    <source>
        <dbReference type="EMBL" id="GAB19809.1"/>
    </source>
</evidence>
<evidence type="ECO:0000313" key="3">
    <source>
        <dbReference type="Proteomes" id="UP000035034"/>
    </source>
</evidence>
<gene>
    <name evidence="2" type="primary">yrbEB</name>
    <name evidence="2" type="ORF">GOEFS_095_00440</name>
</gene>
<feature type="transmembrane region" description="Helical" evidence="1">
    <location>
        <begin position="94"/>
        <end position="113"/>
    </location>
</feature>
<keyword evidence="3" id="KW-1185">Reference proteome</keyword>
<dbReference type="PANTHER" id="PTHR30188">
    <property type="entry name" value="ABC TRANSPORTER PERMEASE PROTEIN-RELATED"/>
    <property type="match status" value="1"/>
</dbReference>
<keyword evidence="1" id="KW-0812">Transmembrane</keyword>
<proteinExistence type="predicted"/>
<dbReference type="STRING" id="1077974.GOEFS_095_00440"/>
<dbReference type="eggNOG" id="COG0767">
    <property type="taxonomic scope" value="Bacteria"/>
</dbReference>
<dbReference type="Pfam" id="PF02405">
    <property type="entry name" value="MlaE"/>
    <property type="match status" value="1"/>
</dbReference>
<protein>
    <submittedName>
        <fullName evidence="2">YrbE family protein</fullName>
    </submittedName>
</protein>